<dbReference type="GO" id="GO:0061630">
    <property type="term" value="F:ubiquitin protein ligase activity"/>
    <property type="evidence" value="ECO:0007669"/>
    <property type="project" value="UniProtKB-EC"/>
</dbReference>
<evidence type="ECO:0000256" key="6">
    <source>
        <dbReference type="ARBA" id="ARBA00022833"/>
    </source>
</evidence>
<evidence type="ECO:0000256" key="1">
    <source>
        <dbReference type="ARBA" id="ARBA00000900"/>
    </source>
</evidence>
<dbReference type="InterPro" id="IPR017907">
    <property type="entry name" value="Znf_RING_CS"/>
</dbReference>
<comment type="catalytic activity">
    <reaction evidence="1">
        <text>S-ubiquitinyl-[E2 ubiquitin-conjugating enzyme]-L-cysteine + [acceptor protein]-L-lysine = [E2 ubiquitin-conjugating enzyme]-L-cysteine + N(6)-ubiquitinyl-[acceptor protein]-L-lysine.</text>
        <dbReference type="EC" id="2.3.2.27"/>
    </reaction>
</comment>
<evidence type="ECO:0000313" key="11">
    <source>
        <dbReference type="EMBL" id="KAF9596133.1"/>
    </source>
</evidence>
<dbReference type="Pfam" id="PF13639">
    <property type="entry name" value="zf-RING_2"/>
    <property type="match status" value="1"/>
</dbReference>
<keyword evidence="12" id="KW-1185">Reference proteome</keyword>
<dbReference type="GO" id="GO:0000209">
    <property type="term" value="P:protein polyubiquitination"/>
    <property type="evidence" value="ECO:0007669"/>
    <property type="project" value="TreeGrafter"/>
</dbReference>
<evidence type="ECO:0000256" key="8">
    <source>
        <dbReference type="ARBA" id="ARBA00023163"/>
    </source>
</evidence>
<evidence type="ECO:0000259" key="10">
    <source>
        <dbReference type="PROSITE" id="PS50089"/>
    </source>
</evidence>
<keyword evidence="3" id="KW-0808">Transferase</keyword>
<dbReference type="EC" id="2.3.2.27" evidence="2"/>
<dbReference type="Proteomes" id="UP000631114">
    <property type="component" value="Unassembled WGS sequence"/>
</dbReference>
<keyword evidence="7" id="KW-0805">Transcription regulation</keyword>
<sequence>MKIRNKSCPICLEHINDRKAAVVSICMHVYCINCIKKWTNLEKRNCPLCNSEFNSWFIKSRYPSRQFEEERLPILNEKKRNGLEVETSETRRFSHQRSVRRLRSELHSVNQHSRPLPWRRSFRPSRFNGKEEIEERVLRWRASIYNRRLQALPLPSKNLPEQDTSRSSIFKEMMQCRIKPWIQRELRAILQDPDPSVIVHLATSLYMLSLEEKLKASSEHVDLEDKFVKQLRLFLQDHTNLFWHELRYSSSVQIVIHCNWH</sequence>
<keyword evidence="5 9" id="KW-0863">Zinc-finger</keyword>
<dbReference type="GO" id="GO:0008270">
    <property type="term" value="F:zinc ion binding"/>
    <property type="evidence" value="ECO:0007669"/>
    <property type="project" value="UniProtKB-KW"/>
</dbReference>
<evidence type="ECO:0000256" key="4">
    <source>
        <dbReference type="ARBA" id="ARBA00022723"/>
    </source>
</evidence>
<gene>
    <name evidence="11" type="ORF">IFM89_007186</name>
</gene>
<evidence type="ECO:0000256" key="3">
    <source>
        <dbReference type="ARBA" id="ARBA00022679"/>
    </source>
</evidence>
<feature type="non-terminal residue" evidence="11">
    <location>
        <position position="261"/>
    </location>
</feature>
<dbReference type="Gene3D" id="3.30.40.10">
    <property type="entry name" value="Zinc/RING finger domain, C3HC4 (zinc finger)"/>
    <property type="match status" value="1"/>
</dbReference>
<dbReference type="OrthoDB" id="5600418at2759"/>
<dbReference type="SUPFAM" id="SSF57850">
    <property type="entry name" value="RING/U-box"/>
    <property type="match status" value="1"/>
</dbReference>
<dbReference type="GO" id="GO:0006513">
    <property type="term" value="P:protein monoubiquitination"/>
    <property type="evidence" value="ECO:0007669"/>
    <property type="project" value="TreeGrafter"/>
</dbReference>
<evidence type="ECO:0000256" key="2">
    <source>
        <dbReference type="ARBA" id="ARBA00012483"/>
    </source>
</evidence>
<dbReference type="AlphaFoldDB" id="A0A835HDH0"/>
<dbReference type="EMBL" id="JADFTS010000007">
    <property type="protein sequence ID" value="KAF9596133.1"/>
    <property type="molecule type" value="Genomic_DNA"/>
</dbReference>
<dbReference type="PROSITE" id="PS50089">
    <property type="entry name" value="ZF_RING_2"/>
    <property type="match status" value="1"/>
</dbReference>
<evidence type="ECO:0000256" key="7">
    <source>
        <dbReference type="ARBA" id="ARBA00023015"/>
    </source>
</evidence>
<reference evidence="11 12" key="1">
    <citation type="submission" date="2020-10" db="EMBL/GenBank/DDBJ databases">
        <title>The Coptis chinensis genome and diversification of protoberbering-type alkaloids.</title>
        <authorList>
            <person name="Wang B."/>
            <person name="Shu S."/>
            <person name="Song C."/>
            <person name="Liu Y."/>
        </authorList>
    </citation>
    <scope>NUCLEOTIDE SEQUENCE [LARGE SCALE GENOMIC DNA]</scope>
    <source>
        <strain evidence="11">HL-2020</strain>
        <tissue evidence="11">Leaf</tissue>
    </source>
</reference>
<evidence type="ECO:0000256" key="9">
    <source>
        <dbReference type="PROSITE-ProRule" id="PRU00175"/>
    </source>
</evidence>
<dbReference type="SMART" id="SM00184">
    <property type="entry name" value="RING"/>
    <property type="match status" value="1"/>
</dbReference>
<comment type="caution">
    <text evidence="11">The sequence shown here is derived from an EMBL/GenBank/DDBJ whole genome shotgun (WGS) entry which is preliminary data.</text>
</comment>
<dbReference type="InterPro" id="IPR013083">
    <property type="entry name" value="Znf_RING/FYVE/PHD"/>
</dbReference>
<keyword evidence="8" id="KW-0804">Transcription</keyword>
<evidence type="ECO:0000256" key="5">
    <source>
        <dbReference type="ARBA" id="ARBA00022771"/>
    </source>
</evidence>
<proteinExistence type="predicted"/>
<accession>A0A835HDH0</accession>
<name>A0A835HDH0_9MAGN</name>
<keyword evidence="4" id="KW-0479">Metal-binding</keyword>
<protein>
    <recommendedName>
        <fullName evidence="2">RING-type E3 ubiquitin transferase</fullName>
        <ecNumber evidence="2">2.3.2.27</ecNumber>
    </recommendedName>
</protein>
<feature type="domain" description="RING-type" evidence="10">
    <location>
        <begin position="8"/>
        <end position="50"/>
    </location>
</feature>
<dbReference type="InterPro" id="IPR001841">
    <property type="entry name" value="Znf_RING"/>
</dbReference>
<keyword evidence="6" id="KW-0862">Zinc</keyword>
<dbReference type="PANTHER" id="PTHR46077">
    <property type="entry name" value="E3 UBIQUITIN-PROTEIN LIGASE TOPORS"/>
    <property type="match status" value="1"/>
</dbReference>
<organism evidence="11 12">
    <name type="scientific">Coptis chinensis</name>
    <dbReference type="NCBI Taxonomy" id="261450"/>
    <lineage>
        <taxon>Eukaryota</taxon>
        <taxon>Viridiplantae</taxon>
        <taxon>Streptophyta</taxon>
        <taxon>Embryophyta</taxon>
        <taxon>Tracheophyta</taxon>
        <taxon>Spermatophyta</taxon>
        <taxon>Magnoliopsida</taxon>
        <taxon>Ranunculales</taxon>
        <taxon>Ranunculaceae</taxon>
        <taxon>Coptidoideae</taxon>
        <taxon>Coptis</taxon>
    </lineage>
</organism>
<dbReference type="PROSITE" id="PS00518">
    <property type="entry name" value="ZF_RING_1"/>
    <property type="match status" value="1"/>
</dbReference>
<evidence type="ECO:0000313" key="12">
    <source>
        <dbReference type="Proteomes" id="UP000631114"/>
    </source>
</evidence>
<dbReference type="PANTHER" id="PTHR46077:SF1">
    <property type="entry name" value="TOP1 BINDING ARGININE_SERINE RICH PROTEIN, E3 UBIQUITIN LIGASE"/>
    <property type="match status" value="1"/>
</dbReference>